<dbReference type="GO" id="GO:0004553">
    <property type="term" value="F:hydrolase activity, hydrolyzing O-glycosyl compounds"/>
    <property type="evidence" value="ECO:0007669"/>
    <property type="project" value="InterPro"/>
</dbReference>
<evidence type="ECO:0000259" key="4">
    <source>
        <dbReference type="Pfam" id="PF00150"/>
    </source>
</evidence>
<feature type="domain" description="Glycoside hydrolase family 5" evidence="4">
    <location>
        <begin position="1"/>
        <end position="122"/>
    </location>
</feature>
<evidence type="ECO:0000256" key="3">
    <source>
        <dbReference type="RuleBase" id="RU361153"/>
    </source>
</evidence>
<accession>A0A3N7J6V0</accession>
<sequence length="146" mass="16647">MIGPTQWNSAKALNQLTLPNDPELIVTVHNYEPFQFTHQGAEWDSHAAAWLGTTCCSPAQQEQMRAPLDIAAQWSRQHRYPVYLGEFGAYGKAPMASRQEFTRIMRDEAERRGMTWGYWEFGAGFGVYDPGRKAWRAPIREALLGQ</sequence>
<dbReference type="InterPro" id="IPR017853">
    <property type="entry name" value="GH"/>
</dbReference>
<comment type="similarity">
    <text evidence="3">Belongs to the glycosyl hydrolase 5 (cellulase A) family.</text>
</comment>
<proteinExistence type="inferred from homology"/>
<comment type="caution">
    <text evidence="5">The sequence shown here is derived from an EMBL/GenBank/DDBJ whole genome shotgun (WGS) entry which is preliminary data.</text>
</comment>
<keyword evidence="2 3" id="KW-0326">Glycosidase</keyword>
<dbReference type="Pfam" id="PF00150">
    <property type="entry name" value="Cellulase"/>
    <property type="match status" value="1"/>
</dbReference>
<dbReference type="AlphaFoldDB" id="A0A3N7J6V0"/>
<protein>
    <recommendedName>
        <fullName evidence="4">Glycoside hydrolase family 5 domain-containing protein</fullName>
    </recommendedName>
</protein>
<reference evidence="5 6" key="2">
    <citation type="submission" date="2018-12" db="EMBL/GenBank/DDBJ databases">
        <title>Rhizobacter gummiphilus sp. nov., a rubber-degrading bacterium isolated from the soil of a botanical garden in Japan.</title>
        <authorList>
            <person name="Shunsuke S.S."/>
        </authorList>
    </citation>
    <scope>NUCLEOTIDE SEQUENCE [LARGE SCALE GENOMIC DNA]</scope>
    <source>
        <strain evidence="5 6">S-16</strain>
    </source>
</reference>
<organism evidence="5 6">
    <name type="scientific">Piscinibacter terrae</name>
    <dbReference type="NCBI Taxonomy" id="2496871"/>
    <lineage>
        <taxon>Bacteria</taxon>
        <taxon>Pseudomonadati</taxon>
        <taxon>Pseudomonadota</taxon>
        <taxon>Betaproteobacteria</taxon>
        <taxon>Burkholderiales</taxon>
        <taxon>Sphaerotilaceae</taxon>
        <taxon>Piscinibacter</taxon>
    </lineage>
</organism>
<name>A0A3N7J6V0_9BURK</name>
<gene>
    <name evidence="5" type="ORF">DZC73_05820</name>
</gene>
<dbReference type="Proteomes" id="UP000267464">
    <property type="component" value="Unassembled WGS sequence"/>
</dbReference>
<dbReference type="Gene3D" id="3.20.20.80">
    <property type="entry name" value="Glycosidases"/>
    <property type="match status" value="1"/>
</dbReference>
<evidence type="ECO:0000256" key="2">
    <source>
        <dbReference type="ARBA" id="ARBA00023295"/>
    </source>
</evidence>
<evidence type="ECO:0000256" key="1">
    <source>
        <dbReference type="ARBA" id="ARBA00022801"/>
    </source>
</evidence>
<keyword evidence="6" id="KW-1185">Reference proteome</keyword>
<dbReference type="EMBL" id="QUSW01000001">
    <property type="protein sequence ID" value="RQP26522.1"/>
    <property type="molecule type" value="Genomic_DNA"/>
</dbReference>
<evidence type="ECO:0000313" key="5">
    <source>
        <dbReference type="EMBL" id="RQP26522.1"/>
    </source>
</evidence>
<dbReference type="InterPro" id="IPR001547">
    <property type="entry name" value="Glyco_hydro_5"/>
</dbReference>
<evidence type="ECO:0000313" key="6">
    <source>
        <dbReference type="Proteomes" id="UP000267464"/>
    </source>
</evidence>
<reference evidence="5 6" key="1">
    <citation type="submission" date="2018-08" db="EMBL/GenBank/DDBJ databases">
        <authorList>
            <person name="Khan S.A."/>
            <person name="Jeon C.O."/>
            <person name="Chun B.H."/>
            <person name="Jeong S.E."/>
        </authorList>
    </citation>
    <scope>NUCLEOTIDE SEQUENCE [LARGE SCALE GENOMIC DNA]</scope>
    <source>
        <strain evidence="5 6">S-16</strain>
    </source>
</reference>
<keyword evidence="1 3" id="KW-0378">Hydrolase</keyword>
<dbReference type="SUPFAM" id="SSF51445">
    <property type="entry name" value="(Trans)glycosidases"/>
    <property type="match status" value="1"/>
</dbReference>
<dbReference type="GO" id="GO:0000272">
    <property type="term" value="P:polysaccharide catabolic process"/>
    <property type="evidence" value="ECO:0007669"/>
    <property type="project" value="InterPro"/>
</dbReference>